<feature type="transmembrane region" description="Helical" evidence="10">
    <location>
        <begin position="241"/>
        <end position="259"/>
    </location>
</feature>
<feature type="transmembrane region" description="Helical" evidence="10">
    <location>
        <begin position="101"/>
        <end position="126"/>
    </location>
</feature>
<evidence type="ECO:0000259" key="11">
    <source>
        <dbReference type="Pfam" id="PF02163"/>
    </source>
</evidence>
<reference evidence="12" key="1">
    <citation type="journal article" date="2014" name="Nat. Genet.">
        <title>Genome and transcriptome of the porcine whipworm Trichuris suis.</title>
        <authorList>
            <person name="Jex A.R."/>
            <person name="Nejsum P."/>
            <person name="Schwarz E.M."/>
            <person name="Hu L."/>
            <person name="Young N.D."/>
            <person name="Hall R.S."/>
            <person name="Korhonen P.K."/>
            <person name="Liao S."/>
            <person name="Thamsborg S."/>
            <person name="Xia J."/>
            <person name="Xu P."/>
            <person name="Wang S."/>
            <person name="Scheerlinck J.P."/>
            <person name="Hofmann A."/>
            <person name="Sternberg P.W."/>
            <person name="Wang J."/>
            <person name="Gasser R.B."/>
        </authorList>
    </citation>
    <scope>NUCLEOTIDE SEQUENCE [LARGE SCALE GENOMIC DNA]</scope>
    <source>
        <strain evidence="12">DCEP-RM93F</strain>
    </source>
</reference>
<feature type="transmembrane region" description="Helical" evidence="10">
    <location>
        <begin position="490"/>
        <end position="518"/>
    </location>
</feature>
<evidence type="ECO:0000313" key="12">
    <source>
        <dbReference type="EMBL" id="KFD69247.1"/>
    </source>
</evidence>
<sequence>MFCFSAFYALTCCVVSYIGMFRKAPMTRKRVTCSLDNFGQRREAKEWVYDALMRRARVKCYQRFLERTELTLGFFYAKLYVFRMNDIIPVHAQRMPNRTRIALNCWFTVGVVATCILGILAVRFLFLNVVQLFNPSSTSLELSDVTSWNKGEVKSTGGLVAVIPGVNMPWCHVPLLFFVLALCATFHEFGHAVAAMNEDILVDGFGFIFFLIFPGAFTDLNRYDLKQCSAFKKLKVYCAGVWHNLCLSAVASLLLRLNWPADDKNIGVMIHGMDGLSLAAFPYELADGEIIYSINGCRSDNVESWLSCLDGFDMEKPGYCFPHHIVHKGMNQPEDIRWKPTKEDFCFFFRLSQSNVSSHGYLCVSHQEIMTSETCGYSVPCAENFPCVIPGLLKTSRLFYFTLGRKRDGMTFVITSINDLYSINVTESAAVCNVYSNVDIVEVLLRLTAALSFAFALLNAVPCFGLDGHYLVDAVAKSVMPLTTGNGPHYIAVASQVLSFVGTCLVVVSILVALLPYFTTLA</sequence>
<evidence type="ECO:0000256" key="5">
    <source>
        <dbReference type="ARBA" id="ARBA00022692"/>
    </source>
</evidence>
<keyword evidence="6 10" id="KW-1133">Transmembrane helix</keyword>
<dbReference type="GO" id="GO:1905897">
    <property type="term" value="P:regulation of response to endoplasmic reticulum stress"/>
    <property type="evidence" value="ECO:0007669"/>
    <property type="project" value="TreeGrafter"/>
</dbReference>
<dbReference type="GO" id="GO:0004222">
    <property type="term" value="F:metalloendopeptidase activity"/>
    <property type="evidence" value="ECO:0007669"/>
    <property type="project" value="InterPro"/>
</dbReference>
<dbReference type="Proteomes" id="UP000030758">
    <property type="component" value="Unassembled WGS sequence"/>
</dbReference>
<gene>
    <name evidence="12" type="ORF">M514_04549</name>
</gene>
<feature type="transmembrane region" description="Helical" evidence="10">
    <location>
        <begin position="6"/>
        <end position="22"/>
    </location>
</feature>
<accession>A0A085NIF1</accession>
<dbReference type="PANTHER" id="PTHR13325:SF3">
    <property type="entry name" value="MEMBRANE-BOUND TRANSCRIPTION FACTOR SITE-2 PROTEASE"/>
    <property type="match status" value="1"/>
</dbReference>
<dbReference type="GO" id="GO:0016020">
    <property type="term" value="C:membrane"/>
    <property type="evidence" value="ECO:0007669"/>
    <property type="project" value="InterPro"/>
</dbReference>
<comment type="subcellular location">
    <subcellularLocation>
        <location evidence="2">Endomembrane system</location>
        <topology evidence="2">Multi-pass membrane protein</topology>
    </subcellularLocation>
</comment>
<keyword evidence="7 10" id="KW-0472">Membrane</keyword>
<evidence type="ECO:0000256" key="6">
    <source>
        <dbReference type="ARBA" id="ARBA00022989"/>
    </source>
</evidence>
<evidence type="ECO:0000256" key="8">
    <source>
        <dbReference type="ARBA" id="ARBA00032658"/>
    </source>
</evidence>
<dbReference type="PANTHER" id="PTHR13325">
    <property type="entry name" value="PROTEASE M50 MEMBRANE-BOUND TRANSCRIPTION FACTOR SITE 2 PROTEASE"/>
    <property type="match status" value="1"/>
</dbReference>
<dbReference type="EC" id="3.4.24.85" evidence="3"/>
<evidence type="ECO:0000256" key="7">
    <source>
        <dbReference type="ARBA" id="ARBA00023136"/>
    </source>
</evidence>
<dbReference type="AlphaFoldDB" id="A0A085NIF1"/>
<dbReference type="InterPro" id="IPR008915">
    <property type="entry name" value="Peptidase_M50"/>
</dbReference>
<name>A0A085NIF1_9BILA</name>
<feature type="transmembrane region" description="Helical" evidence="10">
    <location>
        <begin position="200"/>
        <end position="217"/>
    </location>
</feature>
<dbReference type="GO" id="GO:0012505">
    <property type="term" value="C:endomembrane system"/>
    <property type="evidence" value="ECO:0007669"/>
    <property type="project" value="UniProtKB-SubCell"/>
</dbReference>
<dbReference type="GO" id="GO:0031293">
    <property type="term" value="P:membrane protein intracellular domain proteolysis"/>
    <property type="evidence" value="ECO:0007669"/>
    <property type="project" value="TreeGrafter"/>
</dbReference>
<comment type="catalytic activity">
    <reaction evidence="1">
        <text>Cleaves several transcription factors that are type-2 transmembrane proteins within membrane-spanning domains. Known substrates include sterol regulatory element-binding protein (SREBP) -1, SREBP-2 and forms of the transcriptional activator ATF6. SREBP-2 is cleaved at the site 477-DRSRILL-|-CVLTFLCLSFNPLTSLLQWGGA-505. The residues Asn-Pro, 11 residues distal to the site of cleavage in the membrane-spanning domain, are important for cleavage by S2P endopeptidase. Replacement of either of these residues does not prevent cleavage, but there is no cleavage if both of these residues are replaced.</text>
        <dbReference type="EC" id="3.4.24.85"/>
    </reaction>
</comment>
<feature type="transmembrane region" description="Helical" evidence="10">
    <location>
        <begin position="443"/>
        <end position="461"/>
    </location>
</feature>
<keyword evidence="5 10" id="KW-0812">Transmembrane</keyword>
<protein>
    <recommendedName>
        <fullName evidence="4">Membrane-bound transcription factor site-2 protease</fullName>
        <ecNumber evidence="3">3.4.24.85</ecNumber>
    </recommendedName>
    <alternativeName>
        <fullName evidence="8">Endopeptidase S2P</fullName>
    </alternativeName>
</protein>
<evidence type="ECO:0000256" key="3">
    <source>
        <dbReference type="ARBA" id="ARBA00012347"/>
    </source>
</evidence>
<organism evidence="12">
    <name type="scientific">Trichuris suis</name>
    <name type="common">pig whipworm</name>
    <dbReference type="NCBI Taxonomy" id="68888"/>
    <lineage>
        <taxon>Eukaryota</taxon>
        <taxon>Metazoa</taxon>
        <taxon>Ecdysozoa</taxon>
        <taxon>Nematoda</taxon>
        <taxon>Enoplea</taxon>
        <taxon>Dorylaimia</taxon>
        <taxon>Trichinellida</taxon>
        <taxon>Trichuridae</taxon>
        <taxon>Trichuris</taxon>
    </lineage>
</organism>
<dbReference type="EMBL" id="KL367497">
    <property type="protein sequence ID" value="KFD69247.1"/>
    <property type="molecule type" value="Genomic_DNA"/>
</dbReference>
<dbReference type="Pfam" id="PF02163">
    <property type="entry name" value="Peptidase_M50"/>
    <property type="match status" value="1"/>
</dbReference>
<feature type="domain" description="Peptidase M50" evidence="11">
    <location>
        <begin position="177"/>
        <end position="480"/>
    </location>
</feature>
<dbReference type="GO" id="GO:0005737">
    <property type="term" value="C:cytoplasm"/>
    <property type="evidence" value="ECO:0007669"/>
    <property type="project" value="TreeGrafter"/>
</dbReference>
<evidence type="ECO:0000256" key="4">
    <source>
        <dbReference type="ARBA" id="ARBA00014400"/>
    </source>
</evidence>
<evidence type="ECO:0000256" key="9">
    <source>
        <dbReference type="ARBA" id="ARBA00045828"/>
    </source>
</evidence>
<comment type="function">
    <text evidence="9">Zinc metalloprotease that mediates intramembrane proteolysis of proteins such as ATF6, ATF6B, SREBF1/SREBP1 and SREBF2/SREBP2. Catalyzes the second step in the proteolytic activation of the sterol regulatory element-binding proteins (SREBPs) SREBF1/SREBP1 and SREBF2/SREBP2: cleaves SREBPs within the first transmembrane segment, thereby releasing the N-terminal segment with a portion of the transmembrane segment attached. Mature N-terminal SREBP fragments shuttle to the nucleus and activate gene transcription. Also mediates the second step in the proteolytic activation of the cyclic AMP-dependent transcription factor ATF-6 (ATF6 and ATF6B). Involved in intramembrane proteolysis during bone formation. In astrocytes and osteoblasts, upon DNA damage and ER stress, mediates the second step of the regulated intramembrane proteolytic activation of the transcription factor CREB3L1, leading to the inhibition of cell-cycle progression.</text>
</comment>
<proteinExistence type="predicted"/>
<evidence type="ECO:0000256" key="10">
    <source>
        <dbReference type="SAM" id="Phobius"/>
    </source>
</evidence>
<dbReference type="PRINTS" id="PR01000">
    <property type="entry name" value="SREBPS2PTASE"/>
</dbReference>
<evidence type="ECO:0000256" key="2">
    <source>
        <dbReference type="ARBA" id="ARBA00004127"/>
    </source>
</evidence>
<evidence type="ECO:0000256" key="1">
    <source>
        <dbReference type="ARBA" id="ARBA00001350"/>
    </source>
</evidence>
<dbReference type="InterPro" id="IPR001193">
    <property type="entry name" value="MBTPS2"/>
</dbReference>